<comment type="similarity">
    <text evidence="1">Belongs to the 4-hydroxybenzoyl-CoA thioesterase family.</text>
</comment>
<dbReference type="AlphaFoldDB" id="A0A1W2AS66"/>
<dbReference type="GO" id="GO:0047617">
    <property type="term" value="F:fatty acyl-CoA hydrolase activity"/>
    <property type="evidence" value="ECO:0007669"/>
    <property type="project" value="TreeGrafter"/>
</dbReference>
<dbReference type="InterPro" id="IPR050563">
    <property type="entry name" value="4-hydroxybenzoyl-CoA_TE"/>
</dbReference>
<dbReference type="OrthoDB" id="9799036at2"/>
<evidence type="ECO:0000256" key="1">
    <source>
        <dbReference type="ARBA" id="ARBA00005953"/>
    </source>
</evidence>
<evidence type="ECO:0000256" key="2">
    <source>
        <dbReference type="ARBA" id="ARBA00022801"/>
    </source>
</evidence>
<dbReference type="Pfam" id="PF13279">
    <property type="entry name" value="4HBT_2"/>
    <property type="match status" value="1"/>
</dbReference>
<dbReference type="STRING" id="1387277.SAMN06295998_103243"/>
<dbReference type="SUPFAM" id="SSF54637">
    <property type="entry name" value="Thioesterase/thiol ester dehydrase-isomerase"/>
    <property type="match status" value="1"/>
</dbReference>
<accession>A0A1W2AS66</accession>
<dbReference type="PANTHER" id="PTHR31793">
    <property type="entry name" value="4-HYDROXYBENZOYL-COA THIOESTERASE FAMILY MEMBER"/>
    <property type="match status" value="1"/>
</dbReference>
<proteinExistence type="inferred from homology"/>
<keyword evidence="2 3" id="KW-0378">Hydrolase</keyword>
<dbReference type="InterPro" id="IPR029069">
    <property type="entry name" value="HotDog_dom_sf"/>
</dbReference>
<dbReference type="Proteomes" id="UP000192330">
    <property type="component" value="Unassembled WGS sequence"/>
</dbReference>
<organism evidence="3 4">
    <name type="scientific">Primorskyibacter flagellatus</name>
    <dbReference type="NCBI Taxonomy" id="1387277"/>
    <lineage>
        <taxon>Bacteria</taxon>
        <taxon>Pseudomonadati</taxon>
        <taxon>Pseudomonadota</taxon>
        <taxon>Alphaproteobacteria</taxon>
        <taxon>Rhodobacterales</taxon>
        <taxon>Roseobacteraceae</taxon>
        <taxon>Primorskyibacter</taxon>
    </lineage>
</organism>
<dbReference type="PANTHER" id="PTHR31793:SF27">
    <property type="entry name" value="NOVEL THIOESTERASE SUPERFAMILY DOMAIN AND SAPOSIN A-TYPE DOMAIN CONTAINING PROTEIN (0610012H03RIK)"/>
    <property type="match status" value="1"/>
</dbReference>
<dbReference type="RefSeq" id="WP_084351664.1">
    <property type="nucleotide sequence ID" value="NZ_FWYD01000003.1"/>
</dbReference>
<gene>
    <name evidence="3" type="ORF">SAMN06295998_103243</name>
</gene>
<name>A0A1W2AS66_9RHOB</name>
<dbReference type="EMBL" id="FWYD01000003">
    <property type="protein sequence ID" value="SMC63535.1"/>
    <property type="molecule type" value="Genomic_DNA"/>
</dbReference>
<dbReference type="CDD" id="cd00586">
    <property type="entry name" value="4HBT"/>
    <property type="match status" value="1"/>
</dbReference>
<dbReference type="Gene3D" id="3.10.129.10">
    <property type="entry name" value="Hotdog Thioesterase"/>
    <property type="match status" value="1"/>
</dbReference>
<reference evidence="3 4" key="1">
    <citation type="submission" date="2017-04" db="EMBL/GenBank/DDBJ databases">
        <authorList>
            <person name="Afonso C.L."/>
            <person name="Miller P.J."/>
            <person name="Scott M.A."/>
            <person name="Spackman E."/>
            <person name="Goraichik I."/>
            <person name="Dimitrov K.M."/>
            <person name="Suarez D.L."/>
            <person name="Swayne D.E."/>
        </authorList>
    </citation>
    <scope>NUCLEOTIDE SEQUENCE [LARGE SCALE GENOMIC DNA]</scope>
    <source>
        <strain evidence="3 4">CGMCC 1.12644</strain>
    </source>
</reference>
<keyword evidence="4" id="KW-1185">Reference proteome</keyword>
<evidence type="ECO:0000313" key="4">
    <source>
        <dbReference type="Proteomes" id="UP000192330"/>
    </source>
</evidence>
<protein>
    <submittedName>
        <fullName evidence="3">Acyl-CoA thioester hydrolase</fullName>
    </submittedName>
</protein>
<sequence>MARIAPGKRAEYRAFVELPTRWHDNDAYGHLNNAIYYALFDTALSQWQNANGLPIVGPDAYRFVVVENGCRYHSEAAFPDLIHCGLRLAHIGNSSFRYEVGLFRNDETIACAEGFFTQVHTSADNRPSPLPDAARKALETLLP</sequence>
<evidence type="ECO:0000313" key="3">
    <source>
        <dbReference type="EMBL" id="SMC63535.1"/>
    </source>
</evidence>